<keyword evidence="1" id="KW-0812">Transmembrane</keyword>
<evidence type="ECO:0000256" key="1">
    <source>
        <dbReference type="SAM" id="Phobius"/>
    </source>
</evidence>
<dbReference type="RefSeq" id="XP_008221784.1">
    <property type="nucleotide sequence ID" value="XM_008223562.2"/>
</dbReference>
<proteinExistence type="predicted"/>
<feature type="transmembrane region" description="Helical" evidence="1">
    <location>
        <begin position="207"/>
        <end position="230"/>
    </location>
</feature>
<feature type="transmembrane region" description="Helical" evidence="1">
    <location>
        <begin position="242"/>
        <end position="265"/>
    </location>
</feature>
<reference evidence="3" key="2">
    <citation type="submission" date="2025-08" db="UniProtKB">
        <authorList>
            <consortium name="RefSeq"/>
        </authorList>
    </citation>
    <scope>IDENTIFICATION</scope>
</reference>
<dbReference type="Proteomes" id="UP000694861">
    <property type="component" value="Linkage group LG2"/>
</dbReference>
<feature type="transmembrane region" description="Helical" evidence="1">
    <location>
        <begin position="162"/>
        <end position="187"/>
    </location>
</feature>
<feature type="transmembrane region" description="Helical" evidence="1">
    <location>
        <begin position="107"/>
        <end position="128"/>
    </location>
</feature>
<feature type="transmembrane region" description="Helical" evidence="1">
    <location>
        <begin position="285"/>
        <end position="308"/>
    </location>
</feature>
<keyword evidence="1" id="KW-1133">Transmembrane helix</keyword>
<evidence type="ECO:0000313" key="3">
    <source>
        <dbReference type="RefSeq" id="XP_008221784.1"/>
    </source>
</evidence>
<dbReference type="GeneID" id="103321734"/>
<dbReference type="PANTHER" id="PTHR36714:SF7">
    <property type="entry name" value="TRANSMEMBRANE PROTEIN"/>
    <property type="match status" value="1"/>
</dbReference>
<reference evidence="2" key="1">
    <citation type="journal article" date="2012" name="Nat. Commun.">
        <title>The genome of Prunus mume.</title>
        <authorList>
            <person name="Zhang Q."/>
            <person name="Chen W."/>
            <person name="Sun L."/>
            <person name="Zhao F."/>
            <person name="Huang B."/>
            <person name="Yang W."/>
            <person name="Tao Y."/>
            <person name="Wang J."/>
            <person name="Yuan Z."/>
            <person name="Fan G."/>
            <person name="Xing Z."/>
            <person name="Han C."/>
            <person name="Pan H."/>
            <person name="Zhong X."/>
            <person name="Shi W."/>
            <person name="Liang X."/>
            <person name="Du D."/>
            <person name="Sun F."/>
            <person name="Xu Z."/>
            <person name="Hao R."/>
            <person name="Lv T."/>
            <person name="Lv Y."/>
            <person name="Zheng Z."/>
            <person name="Sun M."/>
            <person name="Luo L."/>
            <person name="Cai M."/>
            <person name="Gao Y."/>
            <person name="Wang J."/>
            <person name="Yin Y."/>
            <person name="Xu X."/>
            <person name="Cheng T."/>
            <person name="Wang J."/>
        </authorList>
    </citation>
    <scope>NUCLEOTIDE SEQUENCE [LARGE SCALE GENOMIC DNA]</scope>
</reference>
<keyword evidence="1" id="KW-0472">Membrane</keyword>
<accession>A0ABM0NAB1</accession>
<evidence type="ECO:0000313" key="2">
    <source>
        <dbReference type="Proteomes" id="UP000694861"/>
    </source>
</evidence>
<protein>
    <submittedName>
        <fullName evidence="3">Uncharacterized protein LOC103321734</fullName>
    </submittedName>
</protein>
<gene>
    <name evidence="3" type="primary">LOC103321734</name>
</gene>
<keyword evidence="2" id="KW-1185">Reference proteome</keyword>
<organism evidence="2 3">
    <name type="scientific">Prunus mume</name>
    <name type="common">Japanese apricot</name>
    <name type="synonym">Armeniaca mume</name>
    <dbReference type="NCBI Taxonomy" id="102107"/>
    <lineage>
        <taxon>Eukaryota</taxon>
        <taxon>Viridiplantae</taxon>
        <taxon>Streptophyta</taxon>
        <taxon>Embryophyta</taxon>
        <taxon>Tracheophyta</taxon>
        <taxon>Spermatophyta</taxon>
        <taxon>Magnoliopsida</taxon>
        <taxon>eudicotyledons</taxon>
        <taxon>Gunneridae</taxon>
        <taxon>Pentapetalae</taxon>
        <taxon>rosids</taxon>
        <taxon>fabids</taxon>
        <taxon>Rosales</taxon>
        <taxon>Rosaceae</taxon>
        <taxon>Amygdaloideae</taxon>
        <taxon>Amygdaleae</taxon>
        <taxon>Prunus</taxon>
    </lineage>
</organism>
<sequence length="331" mass="37850">MEMESNLIMKNQKLEAFGILRKALIISTRNTNFFIFTILTSLPLFCFLVYYESSLQKSLVEISKILNPPHNNVHGYNAYFNLSWSIPLDIATKLNKEFPHELTHLGLLYLVPLHLLKLSTAILIVHLASKIYTEEMPTTITFKEMVHRPFGKTRLKGTFVTYVYVLFLSTCTLLGLAWLGITYYALFRDFSVMDDRVSYAVLCWPSFVALLAMYLAWSSVWNVSVVISILEGTRGIKALGQAIYLTSGCEWKGFILMLIFCAWEVGLRLPCLYIGSYERGNYIGLVAQVSLFCFGNVLKWVACMIYFYDCKNRAIEKKLIMKGKKRAESCG</sequence>
<dbReference type="PANTHER" id="PTHR36714">
    <property type="entry name" value="T23E23.1"/>
    <property type="match status" value="1"/>
</dbReference>
<feature type="transmembrane region" description="Helical" evidence="1">
    <location>
        <begin position="31"/>
        <end position="51"/>
    </location>
</feature>
<name>A0ABM0NAB1_PRUMU</name>